<dbReference type="PANTHER" id="PTHR16631:SF14">
    <property type="entry name" value="FAMILY 17 GLUCOSIDASE SCW10-RELATED"/>
    <property type="match status" value="1"/>
</dbReference>
<dbReference type="Proteomes" id="UP001165063">
    <property type="component" value="Unassembled WGS sequence"/>
</dbReference>
<evidence type="ECO:0000256" key="6">
    <source>
        <dbReference type="ARBA" id="ARBA00022801"/>
    </source>
</evidence>
<dbReference type="SUPFAM" id="SSF51445">
    <property type="entry name" value="(Trans)glycosidases"/>
    <property type="match status" value="1"/>
</dbReference>
<keyword evidence="5" id="KW-0732">Signal</keyword>
<dbReference type="EMBL" id="BSXU01007524">
    <property type="protein sequence ID" value="GMG56393.1"/>
    <property type="molecule type" value="Genomic_DNA"/>
</dbReference>
<proteinExistence type="inferred from homology"/>
<dbReference type="Gene3D" id="3.20.20.80">
    <property type="entry name" value="Glycosidases"/>
    <property type="match status" value="1"/>
</dbReference>
<evidence type="ECO:0000313" key="8">
    <source>
        <dbReference type="EMBL" id="GMG56393.1"/>
    </source>
</evidence>
<dbReference type="GO" id="GO:0009986">
    <property type="term" value="C:cell surface"/>
    <property type="evidence" value="ECO:0007669"/>
    <property type="project" value="TreeGrafter"/>
</dbReference>
<accession>A0A9W6Z885</accession>
<sequence>MITETGWPTQGENDGTCVPSKANQLAAIQSIIEAGLADQVFMFTTYNDPWKDAGAYGVEQYWGIYTS</sequence>
<dbReference type="GO" id="GO:0005576">
    <property type="term" value="C:extracellular region"/>
    <property type="evidence" value="ECO:0007669"/>
    <property type="project" value="TreeGrafter"/>
</dbReference>
<reference evidence="8" key="1">
    <citation type="submission" date="2023-04" db="EMBL/GenBank/DDBJ databases">
        <title>Ambrosiozyma monospora NBRC 1965.</title>
        <authorList>
            <person name="Ichikawa N."/>
            <person name="Sato H."/>
            <person name="Tonouchi N."/>
        </authorList>
    </citation>
    <scope>NUCLEOTIDE SEQUENCE</scope>
    <source>
        <strain evidence="8">NBRC 1965</strain>
    </source>
</reference>
<dbReference type="PANTHER" id="PTHR16631">
    <property type="entry name" value="GLUCAN 1,3-BETA-GLUCOSIDASE"/>
    <property type="match status" value="1"/>
</dbReference>
<protein>
    <submittedName>
        <fullName evidence="8">Unnamed protein product</fullName>
    </submittedName>
</protein>
<name>A0A9W6Z885_AMBMO</name>
<dbReference type="GO" id="GO:0009277">
    <property type="term" value="C:fungal-type cell wall"/>
    <property type="evidence" value="ECO:0007669"/>
    <property type="project" value="TreeGrafter"/>
</dbReference>
<dbReference type="InterPro" id="IPR000490">
    <property type="entry name" value="Glyco_hydro_17"/>
</dbReference>
<comment type="subcellular location">
    <subcellularLocation>
        <location evidence="1">Secreted</location>
        <location evidence="1">Cell wall</location>
    </subcellularLocation>
</comment>
<evidence type="ECO:0000256" key="2">
    <source>
        <dbReference type="ARBA" id="ARBA00008773"/>
    </source>
</evidence>
<dbReference type="GO" id="GO:0071555">
    <property type="term" value="P:cell wall organization"/>
    <property type="evidence" value="ECO:0007669"/>
    <property type="project" value="TreeGrafter"/>
</dbReference>
<comment type="similarity">
    <text evidence="2 7">Belongs to the glycosyl hydrolase 17 family.</text>
</comment>
<dbReference type="OrthoDB" id="941679at2759"/>
<dbReference type="AlphaFoldDB" id="A0A9W6Z885"/>
<evidence type="ECO:0000256" key="3">
    <source>
        <dbReference type="ARBA" id="ARBA00022512"/>
    </source>
</evidence>
<keyword evidence="6" id="KW-0378">Hydrolase</keyword>
<evidence type="ECO:0000313" key="9">
    <source>
        <dbReference type="Proteomes" id="UP001165063"/>
    </source>
</evidence>
<organism evidence="8 9">
    <name type="scientific">Ambrosiozyma monospora</name>
    <name type="common">Yeast</name>
    <name type="synonym">Endomycopsis monosporus</name>
    <dbReference type="NCBI Taxonomy" id="43982"/>
    <lineage>
        <taxon>Eukaryota</taxon>
        <taxon>Fungi</taxon>
        <taxon>Dikarya</taxon>
        <taxon>Ascomycota</taxon>
        <taxon>Saccharomycotina</taxon>
        <taxon>Pichiomycetes</taxon>
        <taxon>Pichiales</taxon>
        <taxon>Pichiaceae</taxon>
        <taxon>Ambrosiozyma</taxon>
    </lineage>
</organism>
<evidence type="ECO:0000256" key="1">
    <source>
        <dbReference type="ARBA" id="ARBA00004191"/>
    </source>
</evidence>
<comment type="caution">
    <text evidence="8">The sequence shown here is derived from an EMBL/GenBank/DDBJ whole genome shotgun (WGS) entry which is preliminary data.</text>
</comment>
<keyword evidence="3" id="KW-0134">Cell wall</keyword>
<dbReference type="InterPro" id="IPR050732">
    <property type="entry name" value="Beta-glucan_modifiers"/>
</dbReference>
<dbReference type="Pfam" id="PF00332">
    <property type="entry name" value="Glyco_hydro_17"/>
    <property type="match status" value="1"/>
</dbReference>
<gene>
    <name evidence="8" type="ORF">Amon01_000846000</name>
</gene>
<dbReference type="GO" id="GO:0042973">
    <property type="term" value="F:glucan endo-1,3-beta-D-glucosidase activity"/>
    <property type="evidence" value="ECO:0007669"/>
    <property type="project" value="TreeGrafter"/>
</dbReference>
<evidence type="ECO:0000256" key="7">
    <source>
        <dbReference type="RuleBase" id="RU004335"/>
    </source>
</evidence>
<evidence type="ECO:0000256" key="5">
    <source>
        <dbReference type="ARBA" id="ARBA00022729"/>
    </source>
</evidence>
<keyword evidence="4" id="KW-0964">Secreted</keyword>
<keyword evidence="9" id="KW-1185">Reference proteome</keyword>
<evidence type="ECO:0000256" key="4">
    <source>
        <dbReference type="ARBA" id="ARBA00022525"/>
    </source>
</evidence>
<dbReference type="InterPro" id="IPR017853">
    <property type="entry name" value="GH"/>
</dbReference>
<dbReference type="GO" id="GO:0005975">
    <property type="term" value="P:carbohydrate metabolic process"/>
    <property type="evidence" value="ECO:0007669"/>
    <property type="project" value="InterPro"/>
</dbReference>